<gene>
    <name evidence="19" type="ORF">PoB_001791900</name>
</gene>
<feature type="compositionally biased region" description="Basic and acidic residues" evidence="16">
    <location>
        <begin position="377"/>
        <end position="390"/>
    </location>
</feature>
<dbReference type="PANTHER" id="PTHR21646">
    <property type="entry name" value="UBIQUITIN CARBOXYL-TERMINAL HYDROLASE"/>
    <property type="match status" value="1"/>
</dbReference>
<keyword evidence="20" id="KW-1185">Reference proteome</keyword>
<proteinExistence type="inferred from homology"/>
<dbReference type="InterPro" id="IPR050185">
    <property type="entry name" value="Ub_carboxyl-term_hydrolase"/>
</dbReference>
<feature type="compositionally biased region" description="Low complexity" evidence="16">
    <location>
        <begin position="475"/>
        <end position="488"/>
    </location>
</feature>
<evidence type="ECO:0000256" key="5">
    <source>
        <dbReference type="ARBA" id="ARBA00022490"/>
    </source>
</evidence>
<protein>
    <recommendedName>
        <fullName evidence="15">Ubiquitin carboxyl-terminal hydrolase</fullName>
        <ecNumber evidence="15">3.4.19.12</ecNumber>
    </recommendedName>
</protein>
<dbReference type="CDD" id="cd02674">
    <property type="entry name" value="Peptidase_C19R"/>
    <property type="match status" value="1"/>
</dbReference>
<dbReference type="Proteomes" id="UP000735302">
    <property type="component" value="Unassembled WGS sequence"/>
</dbReference>
<feature type="compositionally biased region" description="Low complexity" evidence="16">
    <location>
        <begin position="425"/>
        <end position="445"/>
    </location>
</feature>
<dbReference type="Pfam" id="PF06337">
    <property type="entry name" value="DUSP"/>
    <property type="match status" value="2"/>
</dbReference>
<dbReference type="SUPFAM" id="SSF54001">
    <property type="entry name" value="Cysteine proteinases"/>
    <property type="match status" value="1"/>
</dbReference>
<dbReference type="GO" id="GO:0016579">
    <property type="term" value="P:protein deubiquitination"/>
    <property type="evidence" value="ECO:0007669"/>
    <property type="project" value="InterPro"/>
</dbReference>
<feature type="compositionally biased region" description="Low complexity" evidence="16">
    <location>
        <begin position="453"/>
        <end position="468"/>
    </location>
</feature>
<accession>A0AAV3ZAK3</accession>
<name>A0AAV3ZAK3_9GAST</name>
<reference evidence="19 20" key="1">
    <citation type="journal article" date="2021" name="Elife">
        <title>Chloroplast acquisition without the gene transfer in kleptoplastic sea slugs, Plakobranchus ocellatus.</title>
        <authorList>
            <person name="Maeda T."/>
            <person name="Takahashi S."/>
            <person name="Yoshida T."/>
            <person name="Shimamura S."/>
            <person name="Takaki Y."/>
            <person name="Nagai Y."/>
            <person name="Toyoda A."/>
            <person name="Suzuki Y."/>
            <person name="Arimoto A."/>
            <person name="Ishii H."/>
            <person name="Satoh N."/>
            <person name="Nishiyama T."/>
            <person name="Hasebe M."/>
            <person name="Maruyama T."/>
            <person name="Minagawa J."/>
            <person name="Obokata J."/>
            <person name="Shigenobu S."/>
        </authorList>
    </citation>
    <scope>NUCLEOTIDE SEQUENCE [LARGE SCALE GENOMIC DNA]</scope>
</reference>
<keyword evidence="11 15" id="KW-0833">Ubl conjugation pathway</keyword>
<evidence type="ECO:0000256" key="9">
    <source>
        <dbReference type="ARBA" id="ARBA00022737"/>
    </source>
</evidence>
<evidence type="ECO:0000256" key="14">
    <source>
        <dbReference type="ARBA" id="ARBA00023212"/>
    </source>
</evidence>
<evidence type="ECO:0000256" key="7">
    <source>
        <dbReference type="ARBA" id="ARBA00022670"/>
    </source>
</evidence>
<dbReference type="Gene3D" id="3.90.70.10">
    <property type="entry name" value="Cysteine proteinases"/>
    <property type="match status" value="2"/>
</dbReference>
<dbReference type="Pfam" id="PF00443">
    <property type="entry name" value="UCH"/>
    <property type="match status" value="2"/>
</dbReference>
<dbReference type="GO" id="GO:0005856">
    <property type="term" value="C:cytoskeleton"/>
    <property type="evidence" value="ECO:0007669"/>
    <property type="project" value="UniProtKB-SubCell"/>
</dbReference>
<evidence type="ECO:0000256" key="11">
    <source>
        <dbReference type="ARBA" id="ARBA00022786"/>
    </source>
</evidence>
<dbReference type="GO" id="GO:0006897">
    <property type="term" value="P:endocytosis"/>
    <property type="evidence" value="ECO:0007669"/>
    <property type="project" value="UniProtKB-KW"/>
</dbReference>
<evidence type="ECO:0000313" key="20">
    <source>
        <dbReference type="Proteomes" id="UP000735302"/>
    </source>
</evidence>
<feature type="domain" description="DUSP" evidence="18">
    <location>
        <begin position="844"/>
        <end position="946"/>
    </location>
</feature>
<keyword evidence="5" id="KW-0963">Cytoplasm</keyword>
<dbReference type="EMBL" id="BLXT01002135">
    <property type="protein sequence ID" value="GFN91413.1"/>
    <property type="molecule type" value="Genomic_DNA"/>
</dbReference>
<evidence type="ECO:0000256" key="4">
    <source>
        <dbReference type="ARBA" id="ARBA00008269"/>
    </source>
</evidence>
<dbReference type="InterPro" id="IPR006615">
    <property type="entry name" value="Pept_C19_DUSP"/>
</dbReference>
<dbReference type="InterPro" id="IPR001394">
    <property type="entry name" value="Peptidase_C19_UCH"/>
</dbReference>
<keyword evidence="12 15" id="KW-0378">Hydrolase</keyword>
<evidence type="ECO:0000256" key="10">
    <source>
        <dbReference type="ARBA" id="ARBA00022771"/>
    </source>
</evidence>
<dbReference type="Gene3D" id="3.30.2230.10">
    <property type="entry name" value="DUSP-like"/>
    <property type="match status" value="2"/>
</dbReference>
<dbReference type="SMART" id="SM00695">
    <property type="entry name" value="DUSP"/>
    <property type="match status" value="2"/>
</dbReference>
<keyword evidence="7 15" id="KW-0645">Protease</keyword>
<dbReference type="PANTHER" id="PTHR21646:SF86">
    <property type="entry name" value="UBIQUITIN CARBOXYL-TERMINAL HYDROLASE"/>
    <property type="match status" value="1"/>
</dbReference>
<evidence type="ECO:0000256" key="6">
    <source>
        <dbReference type="ARBA" id="ARBA00022583"/>
    </source>
</evidence>
<evidence type="ECO:0000256" key="12">
    <source>
        <dbReference type="ARBA" id="ARBA00022801"/>
    </source>
</evidence>
<dbReference type="InterPro" id="IPR018200">
    <property type="entry name" value="USP_CS"/>
</dbReference>
<keyword evidence="14" id="KW-0206">Cytoskeleton</keyword>
<comment type="catalytic activity">
    <reaction evidence="1 15">
        <text>Thiol-dependent hydrolysis of ester, thioester, amide, peptide and isopeptide bonds formed by the C-terminal Gly of ubiquitin (a 76-residue protein attached to proteins as an intracellular targeting signal).</text>
        <dbReference type="EC" id="3.4.19.12"/>
    </reaction>
</comment>
<feature type="region of interest" description="Disordered" evidence="16">
    <location>
        <begin position="362"/>
        <end position="498"/>
    </location>
</feature>
<dbReference type="AlphaFoldDB" id="A0AAV3ZAK3"/>
<feature type="region of interest" description="Disordered" evidence="16">
    <location>
        <begin position="944"/>
        <end position="986"/>
    </location>
</feature>
<feature type="region of interest" description="Disordered" evidence="16">
    <location>
        <begin position="134"/>
        <end position="272"/>
    </location>
</feature>
<evidence type="ECO:0000259" key="18">
    <source>
        <dbReference type="PROSITE" id="PS51283"/>
    </source>
</evidence>
<dbReference type="InterPro" id="IPR028889">
    <property type="entry name" value="USP"/>
</dbReference>
<dbReference type="PROSITE" id="PS00972">
    <property type="entry name" value="USP_1"/>
    <property type="match status" value="1"/>
</dbReference>
<evidence type="ECO:0000256" key="3">
    <source>
        <dbReference type="ARBA" id="ARBA00004556"/>
    </source>
</evidence>
<keyword evidence="10" id="KW-0863">Zinc-finger</keyword>
<feature type="compositionally biased region" description="Polar residues" evidence="16">
    <location>
        <begin position="408"/>
        <end position="418"/>
    </location>
</feature>
<evidence type="ECO:0000256" key="2">
    <source>
        <dbReference type="ARBA" id="ARBA00004245"/>
    </source>
</evidence>
<dbReference type="EC" id="3.4.19.12" evidence="15"/>
<feature type="compositionally biased region" description="Acidic residues" evidence="16">
    <location>
        <begin position="139"/>
        <end position="152"/>
    </location>
</feature>
<dbReference type="GO" id="GO:0008270">
    <property type="term" value="F:zinc ion binding"/>
    <property type="evidence" value="ECO:0007669"/>
    <property type="project" value="UniProtKB-KW"/>
</dbReference>
<feature type="domain" description="USP" evidence="17">
    <location>
        <begin position="31"/>
        <end position="741"/>
    </location>
</feature>
<evidence type="ECO:0000256" key="15">
    <source>
        <dbReference type="RuleBase" id="RU366025"/>
    </source>
</evidence>
<keyword evidence="15" id="KW-0788">Thiol protease</keyword>
<keyword evidence="13" id="KW-0862">Zinc</keyword>
<keyword evidence="8" id="KW-0479">Metal-binding</keyword>
<evidence type="ECO:0000259" key="17">
    <source>
        <dbReference type="PROSITE" id="PS50235"/>
    </source>
</evidence>
<organism evidence="19 20">
    <name type="scientific">Plakobranchus ocellatus</name>
    <dbReference type="NCBI Taxonomy" id="259542"/>
    <lineage>
        <taxon>Eukaryota</taxon>
        <taxon>Metazoa</taxon>
        <taxon>Spiralia</taxon>
        <taxon>Lophotrochozoa</taxon>
        <taxon>Mollusca</taxon>
        <taxon>Gastropoda</taxon>
        <taxon>Heterobranchia</taxon>
        <taxon>Euthyneura</taxon>
        <taxon>Panpulmonata</taxon>
        <taxon>Sacoglossa</taxon>
        <taxon>Placobranchoidea</taxon>
        <taxon>Plakobranchidae</taxon>
        <taxon>Plakobranchus</taxon>
    </lineage>
</organism>
<evidence type="ECO:0000256" key="16">
    <source>
        <dbReference type="SAM" id="MobiDB-lite"/>
    </source>
</evidence>
<dbReference type="GO" id="GO:0048471">
    <property type="term" value="C:perinuclear region of cytoplasm"/>
    <property type="evidence" value="ECO:0007669"/>
    <property type="project" value="UniProtKB-SubCell"/>
</dbReference>
<dbReference type="InterPro" id="IPR038765">
    <property type="entry name" value="Papain-like_cys_pep_sf"/>
</dbReference>
<dbReference type="PROSITE" id="PS50235">
    <property type="entry name" value="USP_3"/>
    <property type="match status" value="1"/>
</dbReference>
<dbReference type="SUPFAM" id="SSF143791">
    <property type="entry name" value="DUSP-like"/>
    <property type="match status" value="2"/>
</dbReference>
<evidence type="ECO:0000313" key="19">
    <source>
        <dbReference type="EMBL" id="GFN91413.1"/>
    </source>
</evidence>
<feature type="domain" description="DUSP" evidence="18">
    <location>
        <begin position="739"/>
        <end position="835"/>
    </location>
</feature>
<feature type="compositionally biased region" description="Low complexity" evidence="16">
    <location>
        <begin position="948"/>
        <end position="957"/>
    </location>
</feature>
<evidence type="ECO:0000256" key="13">
    <source>
        <dbReference type="ARBA" id="ARBA00022833"/>
    </source>
</evidence>
<comment type="caution">
    <text evidence="19">The sequence shown here is derived from an EMBL/GenBank/DDBJ whole genome shotgun (WGS) entry which is preliminary data.</text>
</comment>
<comment type="subcellular location">
    <subcellularLocation>
        <location evidence="2">Cytoplasm</location>
        <location evidence="2">Cytoskeleton</location>
    </subcellularLocation>
    <subcellularLocation>
        <location evidence="3">Cytoplasm</location>
        <location evidence="3">Perinuclear region</location>
    </subcellularLocation>
</comment>
<dbReference type="GO" id="GO:0006508">
    <property type="term" value="P:proteolysis"/>
    <property type="evidence" value="ECO:0007669"/>
    <property type="project" value="UniProtKB-KW"/>
</dbReference>
<keyword evidence="9" id="KW-0677">Repeat</keyword>
<feature type="region of interest" description="Disordered" evidence="16">
    <location>
        <begin position="1"/>
        <end position="26"/>
    </location>
</feature>
<feature type="compositionally biased region" description="Low complexity" evidence="16">
    <location>
        <begin position="209"/>
        <end position="226"/>
    </location>
</feature>
<keyword evidence="6" id="KW-0254">Endocytosis</keyword>
<evidence type="ECO:0000256" key="1">
    <source>
        <dbReference type="ARBA" id="ARBA00000707"/>
    </source>
</evidence>
<feature type="compositionally biased region" description="Polar residues" evidence="16">
    <location>
        <begin position="247"/>
        <end position="257"/>
    </location>
</feature>
<dbReference type="GO" id="GO:0004843">
    <property type="term" value="F:cysteine-type deubiquitinase activity"/>
    <property type="evidence" value="ECO:0007669"/>
    <property type="project" value="UniProtKB-UniRule"/>
</dbReference>
<dbReference type="FunFam" id="3.30.2230.10:FF:000001">
    <property type="entry name" value="Ubiquitinyl hydrolase 1"/>
    <property type="match status" value="1"/>
</dbReference>
<dbReference type="InterPro" id="IPR035927">
    <property type="entry name" value="DUSP-like_sf"/>
</dbReference>
<dbReference type="PROSITE" id="PS51283">
    <property type="entry name" value="DUSP"/>
    <property type="match status" value="2"/>
</dbReference>
<dbReference type="PROSITE" id="PS00973">
    <property type="entry name" value="USP_2"/>
    <property type="match status" value="1"/>
</dbReference>
<comment type="similarity">
    <text evidence="4">Belongs to the peptidase C19 family. USP20/USP33 subfamily.</text>
</comment>
<sequence length="986" mass="108398">MANAEGAQRFTPVEDSDSDYESENFRPRGLTGLQNLGNTCYLNSALQSLSNCPPLTSYFLDCPQLIQPEKSPMLSKSYLKLITELWHHKRPSYVVPSGVVTGIKAVHPMFRGYTQQDAQEFLRCLMDQLHEELKSPYSDDSDSDEELEEDEGGGGGGGRIRGTSNGSNNALKAGGERDQLQKAASDVSERRQSLDSSSQSELEYETCDSGLSSERSSNGGRESNGGLSDGNASDTNDGVHARLTSPVVDNNPQTHSEVPNAHADLVRSASSDSIKTAPVSTILHNSPSGNLVRSASSESFKTRSQTASGLHKVEVDFVANTKEMKETANLLEKESEAQHDSFVNTSKVKVNAVNDISDINNESHIDGTAAGSRTKNVVKEGGDSHERGSGEGKGVYTRVSTVEPGPATDSNVSGTEGVTLSGDGAQQQHPQQQSSQYQQPAQQESSYEHRPVGKPAPGVATAVGAGTPSSRDSVQQHQPQLQKQQPVHALAGAGKPRKQKNIRFESIISQTFDGKILSSVRCLNCETVSTIKETFQDLSLPIPSKDHLHMLHSGMTVAPGGMTPPKGGTCGEVRQGWIAWVYSWMKSWFVGPNISLQDCLSAFFSADELKGDNMYSCEKCKKLRNGLKYSRVLDLPEILTIHLKRFRHEFYSSKISTFISFPLEGLDMAPYLHKASNNEATYYDLFAIICHHGTAGGGHYTAYCLNHVNQQWYEFDDQLVTEVDIGQVLSCEAYVLFYRKSNRKMDSIRQKFAEIERHESSILRFYISKQWMSRFHTFAEPGPITNSDFLCKHGGVPPGKRKLIHDLVSEIHQEAWELLYTSFGGGPVCNHLYACQTCLSQLESIRLRQRTEKETFILLNEEFQDEDHAEVVYAINMAWFREWEAFVKEKTDTPPGPIENSRIIVYRNGQPSLRPTSDHGQLSRDMWQFLHRIYGGGPELLVRQSTGASVKPASSSPTVPPPAPSTVPAAPGVGVGDSGGNLNPKV</sequence>
<evidence type="ECO:0000256" key="8">
    <source>
        <dbReference type="ARBA" id="ARBA00022723"/>
    </source>
</evidence>